<evidence type="ECO:0000256" key="3">
    <source>
        <dbReference type="ARBA" id="ARBA00023143"/>
    </source>
</evidence>
<dbReference type="EMBL" id="QEXO01000004">
    <property type="protein sequence ID" value="PWE12998.1"/>
    <property type="molecule type" value="Genomic_DNA"/>
</dbReference>
<dbReference type="Proteomes" id="UP001211866">
    <property type="component" value="Chromosome"/>
</dbReference>
<dbReference type="AlphaFoldDB" id="A0A0M7G1K9"/>
<evidence type="ECO:0000256" key="2">
    <source>
        <dbReference type="ARBA" id="ARBA00009272"/>
    </source>
</evidence>
<evidence type="ECO:0000256" key="5">
    <source>
        <dbReference type="NCBIfam" id="TIGR00205"/>
    </source>
</evidence>
<comment type="subcellular location">
    <subcellularLocation>
        <location evidence="1 4">Bacterial flagellum basal body</location>
    </subcellularLocation>
</comment>
<reference evidence="7 9" key="3">
    <citation type="submission" date="2022-05" db="EMBL/GenBank/DDBJ databases">
        <title>Complete sequence of strain NY11312.</title>
        <authorList>
            <person name="Zhou D."/>
        </authorList>
    </citation>
    <scope>NUCLEOTIDE SEQUENCE [LARGE SCALE GENOMIC DNA]</scope>
    <source>
        <strain evidence="7 9">NY11312</strain>
    </source>
</reference>
<dbReference type="PANTHER" id="PTHR34653">
    <property type="match status" value="1"/>
</dbReference>
<dbReference type="Proteomes" id="UP000245216">
    <property type="component" value="Unassembled WGS sequence"/>
</dbReference>
<dbReference type="EMBL" id="CP096916">
    <property type="protein sequence ID" value="WBM39538.1"/>
    <property type="molecule type" value="Genomic_DNA"/>
</dbReference>
<dbReference type="GeneID" id="29371120"/>
<protein>
    <recommendedName>
        <fullName evidence="4 5">Flagellar hook-basal body complex protein FliE</fullName>
    </recommendedName>
</protein>
<reference evidence="6 8" key="2">
    <citation type="submission" date="2018-05" db="EMBL/GenBank/DDBJ databases">
        <authorList>
            <person name="Lanie J.A."/>
            <person name="Ng W.-L."/>
            <person name="Kazmierczak K.M."/>
            <person name="Andrzejewski T.M."/>
            <person name="Davidsen T.M."/>
            <person name="Wayne K.J."/>
            <person name="Tettelin H."/>
            <person name="Glass J.I."/>
            <person name="Rusch D."/>
            <person name="Podicherti R."/>
            <person name="Tsui H.-C.T."/>
            <person name="Winkler M.E."/>
        </authorList>
    </citation>
    <scope>NUCLEOTIDE SEQUENCE [LARGE SCALE GENOMIC DNA]</scope>
    <source>
        <strain evidence="6 8">YBY</strain>
    </source>
</reference>
<sequence>MSISNLSSIENLLAQMRAVAQAAGASSSVSSSASSAAPGGFAAELARSLNRVSQAQNEASAQAQAFEMGEPGISLNDVMIDLQKASVGFQATVQVRNRLVAAYQEIASMPV</sequence>
<organism evidence="6 8">
    <name type="scientific">Alcaligenes faecalis</name>
    <dbReference type="NCBI Taxonomy" id="511"/>
    <lineage>
        <taxon>Bacteria</taxon>
        <taxon>Pseudomonadati</taxon>
        <taxon>Pseudomonadota</taxon>
        <taxon>Betaproteobacteria</taxon>
        <taxon>Burkholderiales</taxon>
        <taxon>Alcaligenaceae</taxon>
        <taxon>Alcaligenes</taxon>
    </lineage>
</organism>
<evidence type="ECO:0000313" key="7">
    <source>
        <dbReference type="EMBL" id="WBM39538.1"/>
    </source>
</evidence>
<evidence type="ECO:0000313" key="8">
    <source>
        <dbReference type="Proteomes" id="UP000245216"/>
    </source>
</evidence>
<dbReference type="InterPro" id="IPR001624">
    <property type="entry name" value="FliE"/>
</dbReference>
<dbReference type="PANTHER" id="PTHR34653:SF1">
    <property type="entry name" value="FLAGELLAR HOOK-BASAL BODY COMPLEX PROTEIN FLIE"/>
    <property type="match status" value="1"/>
</dbReference>
<evidence type="ECO:0000313" key="6">
    <source>
        <dbReference type="EMBL" id="PWE12998.1"/>
    </source>
</evidence>
<keyword evidence="3 4" id="KW-0975">Bacterial flagellum</keyword>
<proteinExistence type="inferred from homology"/>
<keyword evidence="6" id="KW-0282">Flagellum</keyword>
<evidence type="ECO:0000256" key="4">
    <source>
        <dbReference type="HAMAP-Rule" id="MF_00724"/>
    </source>
</evidence>
<reference evidence="6 8" key="1">
    <citation type="submission" date="2018-05" db="EMBL/GenBank/DDBJ databases">
        <title>Genome Sequence of an Efficient Indole-Degrading Bacterium, Alcaligenes sp.YBY.</title>
        <authorList>
            <person name="Yang B."/>
        </authorList>
    </citation>
    <scope>NUCLEOTIDE SEQUENCE [LARGE SCALE GENOMIC DNA]</scope>
    <source>
        <strain evidence="6 8">YBY</strain>
    </source>
</reference>
<dbReference type="KEGG" id="afa:UZ73_15625"/>
<keyword evidence="9" id="KW-1185">Reference proteome</keyword>
<evidence type="ECO:0000313" key="9">
    <source>
        <dbReference type="Proteomes" id="UP001211866"/>
    </source>
</evidence>
<accession>A0A0M7G1K9</accession>
<dbReference type="Pfam" id="PF02049">
    <property type="entry name" value="FliE"/>
    <property type="match status" value="1"/>
</dbReference>
<dbReference type="HAMAP" id="MF_00724">
    <property type="entry name" value="FliE"/>
    <property type="match status" value="1"/>
</dbReference>
<evidence type="ECO:0000256" key="1">
    <source>
        <dbReference type="ARBA" id="ARBA00004117"/>
    </source>
</evidence>
<comment type="similarity">
    <text evidence="2 4">Belongs to the FliE family.</text>
</comment>
<gene>
    <name evidence="4 7" type="primary">fliE</name>
    <name evidence="6" type="ORF">DF183_14260</name>
    <name evidence="7" type="ORF">M2J83_06950</name>
</gene>
<dbReference type="STRING" id="511.UZ73_15625"/>
<keyword evidence="6" id="KW-0966">Cell projection</keyword>
<name>A0A0M7G1K9_ALCFA</name>
<dbReference type="NCBIfam" id="TIGR00205">
    <property type="entry name" value="fliE"/>
    <property type="match status" value="1"/>
</dbReference>
<accession>A0A0S2JUA9</accession>
<dbReference type="GO" id="GO:0071973">
    <property type="term" value="P:bacterial-type flagellum-dependent cell motility"/>
    <property type="evidence" value="ECO:0007669"/>
    <property type="project" value="InterPro"/>
</dbReference>
<dbReference type="RefSeq" id="WP_042487488.1">
    <property type="nucleotide sequence ID" value="NZ_CAXOJJ010000047.1"/>
</dbReference>
<dbReference type="PRINTS" id="PR01006">
    <property type="entry name" value="FLGHOOKFLIE"/>
</dbReference>
<dbReference type="OrthoDB" id="8909229at2"/>
<dbReference type="GO" id="GO:0005198">
    <property type="term" value="F:structural molecule activity"/>
    <property type="evidence" value="ECO:0007669"/>
    <property type="project" value="UniProtKB-UniRule"/>
</dbReference>
<keyword evidence="6" id="KW-0969">Cilium</keyword>
<dbReference type="GO" id="GO:0003774">
    <property type="term" value="F:cytoskeletal motor activity"/>
    <property type="evidence" value="ECO:0007669"/>
    <property type="project" value="InterPro"/>
</dbReference>
<dbReference type="GO" id="GO:0009425">
    <property type="term" value="C:bacterial-type flagellum basal body"/>
    <property type="evidence" value="ECO:0007669"/>
    <property type="project" value="UniProtKB-SubCell"/>
</dbReference>